<evidence type="ECO:0000256" key="5">
    <source>
        <dbReference type="ARBA" id="ARBA00023242"/>
    </source>
</evidence>
<gene>
    <name evidence="8" type="ORF">C5167_002703</name>
</gene>
<dbReference type="GO" id="GO:0005634">
    <property type="term" value="C:nucleus"/>
    <property type="evidence" value="ECO:0007669"/>
    <property type="project" value="UniProtKB-SubCell"/>
</dbReference>
<evidence type="ECO:0000256" key="6">
    <source>
        <dbReference type="RuleBase" id="RU367155"/>
    </source>
</evidence>
<dbReference type="GO" id="GO:0003700">
    <property type="term" value="F:DNA-binding transcription factor activity"/>
    <property type="evidence" value="ECO:0007669"/>
    <property type="project" value="UniProtKB-UniRule"/>
</dbReference>
<evidence type="ECO:0000256" key="2">
    <source>
        <dbReference type="ARBA" id="ARBA00023015"/>
    </source>
</evidence>
<dbReference type="STRING" id="3469.A0A4Y7L2C5"/>
<reference evidence="8 9" key="1">
    <citation type="journal article" date="2018" name="Science">
        <title>The opium poppy genome and morphinan production.</title>
        <authorList>
            <person name="Guo L."/>
            <person name="Winzer T."/>
            <person name="Yang X."/>
            <person name="Li Y."/>
            <person name="Ning Z."/>
            <person name="He Z."/>
            <person name="Teodor R."/>
            <person name="Lu Y."/>
            <person name="Bowser T.A."/>
            <person name="Graham I.A."/>
            <person name="Ye K."/>
        </authorList>
    </citation>
    <scope>NUCLEOTIDE SEQUENCE [LARGE SCALE GENOMIC DNA]</scope>
    <source>
        <strain evidence="9">cv. HN1</strain>
        <tissue evidence="8">Leaves</tissue>
    </source>
</reference>
<keyword evidence="3 6" id="KW-0238">DNA-binding</keyword>
<evidence type="ECO:0000313" key="8">
    <source>
        <dbReference type="EMBL" id="RZC78511.1"/>
    </source>
</evidence>
<dbReference type="GO" id="GO:0003677">
    <property type="term" value="F:DNA binding"/>
    <property type="evidence" value="ECO:0007669"/>
    <property type="project" value="UniProtKB-KW"/>
</dbReference>
<organism evidence="8 9">
    <name type="scientific">Papaver somniferum</name>
    <name type="common">Opium poppy</name>
    <dbReference type="NCBI Taxonomy" id="3469"/>
    <lineage>
        <taxon>Eukaryota</taxon>
        <taxon>Viridiplantae</taxon>
        <taxon>Streptophyta</taxon>
        <taxon>Embryophyta</taxon>
        <taxon>Tracheophyta</taxon>
        <taxon>Spermatophyta</taxon>
        <taxon>Magnoliopsida</taxon>
        <taxon>Ranunculales</taxon>
        <taxon>Papaveraceae</taxon>
        <taxon>Papaveroideae</taxon>
        <taxon>Papaver</taxon>
    </lineage>
</organism>
<keyword evidence="4 6" id="KW-0804">Transcription</keyword>
<dbReference type="SMART" id="SM00521">
    <property type="entry name" value="CBF"/>
    <property type="match status" value="1"/>
</dbReference>
<comment type="similarity">
    <text evidence="6">Belongs to the NFYA/HAP2 subunit family.</text>
</comment>
<dbReference type="Pfam" id="PF02045">
    <property type="entry name" value="CBFB_NFYA"/>
    <property type="match status" value="1"/>
</dbReference>
<dbReference type="OrthoDB" id="1097733at2759"/>
<accession>A0A4Y7L2C5</accession>
<dbReference type="PRINTS" id="PR00616">
    <property type="entry name" value="CCAATSUBUNTB"/>
</dbReference>
<sequence>MTMHTLFSEHPMSIPNQTSPQSPLPPVHAHWWSAAGGLGSQLLYGESFGTNNQLMKLSSSSPMDNNNHNNPSLRFGDQLTDVQHGIDLGPQYQQKENYYSAPRQFTILPGDGREPLLKVQKALPFTSTLPEYALRQSSRPEYQACFGLGLGQPMIRPNYPNISPYYGMYATYGGYQTTAMTQGRVMLPLNVNTEDGPIFVNSKQYRRIMQRRLCRAKAQHGKKVAKVRKPYLHESRHLHAMRRARGCGGRFLTKNASAGKGGTGIDDIQLSQLSGSLMSEVAHSDSRNANSSEGNGNISTLSGSEVTSIYSRGDLYYFQIDPLRLTGFHSLPNMIDSGAQVLSMSNKWVTVPEGYGDLLKV</sequence>
<proteinExistence type="inferred from homology"/>
<dbReference type="Gene3D" id="6.10.250.2430">
    <property type="match status" value="1"/>
</dbReference>
<protein>
    <recommendedName>
        <fullName evidence="6">Nuclear transcription factor Y subunit</fullName>
    </recommendedName>
</protein>
<evidence type="ECO:0000313" key="9">
    <source>
        <dbReference type="Proteomes" id="UP000316621"/>
    </source>
</evidence>
<keyword evidence="9" id="KW-1185">Reference proteome</keyword>
<keyword evidence="2 6" id="KW-0805">Transcription regulation</keyword>
<evidence type="ECO:0000256" key="1">
    <source>
        <dbReference type="ARBA" id="ARBA00004123"/>
    </source>
</evidence>
<feature type="region of interest" description="Disordered" evidence="7">
    <location>
        <begin position="1"/>
        <end position="26"/>
    </location>
</feature>
<dbReference type="PROSITE" id="PS51152">
    <property type="entry name" value="NFYA_HAP2_2"/>
    <property type="match status" value="1"/>
</dbReference>
<dbReference type="Proteomes" id="UP000316621">
    <property type="component" value="Chromosome 9"/>
</dbReference>
<dbReference type="PANTHER" id="PTHR12632">
    <property type="entry name" value="TRANSCRIPTION FACTOR NF-Y ALPHA-RELATED"/>
    <property type="match status" value="1"/>
</dbReference>
<dbReference type="EMBL" id="CM010723">
    <property type="protein sequence ID" value="RZC78511.1"/>
    <property type="molecule type" value="Genomic_DNA"/>
</dbReference>
<keyword evidence="5 6" id="KW-0539">Nucleus</keyword>
<comment type="function">
    <text evidence="6">Component of the sequence-specific heterotrimeric transcription factor (NF-Y) which specifically recognizes a 5'-CCAAT-3' box motif found in the promoters of its target genes.</text>
</comment>
<comment type="subunit">
    <text evidence="6">Heterotrimer.</text>
</comment>
<evidence type="ECO:0000256" key="4">
    <source>
        <dbReference type="ARBA" id="ARBA00023163"/>
    </source>
</evidence>
<comment type="subcellular location">
    <subcellularLocation>
        <location evidence="1 6">Nucleus</location>
    </subcellularLocation>
</comment>
<dbReference type="AlphaFoldDB" id="A0A4Y7L2C5"/>
<evidence type="ECO:0000256" key="7">
    <source>
        <dbReference type="SAM" id="MobiDB-lite"/>
    </source>
</evidence>
<dbReference type="InterPro" id="IPR001289">
    <property type="entry name" value="NFYA"/>
</dbReference>
<name>A0A4Y7L2C5_PAPSO</name>
<evidence type="ECO:0000256" key="3">
    <source>
        <dbReference type="ARBA" id="ARBA00023125"/>
    </source>
</evidence>
<dbReference type="Gramene" id="RZC78511">
    <property type="protein sequence ID" value="RZC78511"/>
    <property type="gene ID" value="C5167_002703"/>
</dbReference>